<dbReference type="EMBL" id="VRVR01000005">
    <property type="protein sequence ID" value="KAF0853009.1"/>
    <property type="molecule type" value="Genomic_DNA"/>
</dbReference>
<dbReference type="AlphaFoldDB" id="A0A8K0AJL2"/>
<keyword evidence="2" id="KW-0496">Mitochondrion</keyword>
<evidence type="ECO:0000313" key="5">
    <source>
        <dbReference type="Proteomes" id="UP000799049"/>
    </source>
</evidence>
<gene>
    <name evidence="4" type="ORF">ANDGO_02009</name>
</gene>
<dbReference type="FunFam" id="3.30.479.30:FF:000001">
    <property type="entry name" value="Prohibitin 2"/>
    <property type="match status" value="1"/>
</dbReference>
<dbReference type="PANTHER" id="PTHR23222:SF0">
    <property type="entry name" value="PROHIBITIN 1"/>
    <property type="match status" value="1"/>
</dbReference>
<comment type="caution">
    <text evidence="4">The sequence shown here is derived from an EMBL/GenBank/DDBJ whole genome shotgun (WGS) entry which is preliminary data.</text>
</comment>
<keyword evidence="5" id="KW-1185">Reference proteome</keyword>
<keyword evidence="2" id="KW-0999">Mitochondrion inner membrane</keyword>
<dbReference type="Proteomes" id="UP000799049">
    <property type="component" value="Unassembled WGS sequence"/>
</dbReference>
<dbReference type="SMART" id="SM00244">
    <property type="entry name" value="PHB"/>
    <property type="match status" value="1"/>
</dbReference>
<comment type="subcellular location">
    <subcellularLocation>
        <location evidence="2">Mitochondrion inner membrane</location>
    </subcellularLocation>
</comment>
<protein>
    <recommendedName>
        <fullName evidence="2">Prohibitin</fullName>
    </recommendedName>
</protein>
<keyword evidence="2" id="KW-0472">Membrane</keyword>
<evidence type="ECO:0000256" key="1">
    <source>
        <dbReference type="ARBA" id="ARBA00009658"/>
    </source>
</evidence>
<feature type="domain" description="Band 7" evidence="3">
    <location>
        <begin position="31"/>
        <end position="193"/>
    </location>
</feature>
<dbReference type="InterPro" id="IPR000163">
    <property type="entry name" value="Prohibitin"/>
</dbReference>
<dbReference type="PROSITE" id="PS51257">
    <property type="entry name" value="PROKAR_LIPOPROTEIN"/>
    <property type="match status" value="1"/>
</dbReference>
<dbReference type="Pfam" id="PF01145">
    <property type="entry name" value="Band_7"/>
    <property type="match status" value="1"/>
</dbReference>
<dbReference type="PRINTS" id="PR00679">
    <property type="entry name" value="PROHIBITIN"/>
</dbReference>
<accession>A0A8K0AJL2</accession>
<organism evidence="4 5">
    <name type="scientific">Andalucia godoyi</name>
    <name type="common">Flagellate</name>
    <dbReference type="NCBI Taxonomy" id="505711"/>
    <lineage>
        <taxon>Eukaryota</taxon>
        <taxon>Discoba</taxon>
        <taxon>Jakobida</taxon>
        <taxon>Andalucina</taxon>
        <taxon>Andaluciidae</taxon>
        <taxon>Andalucia</taxon>
    </lineage>
</organism>
<proteinExistence type="inferred from homology"/>
<evidence type="ECO:0000313" key="4">
    <source>
        <dbReference type="EMBL" id="KAF0853009.1"/>
    </source>
</evidence>
<dbReference type="GO" id="GO:0005743">
    <property type="term" value="C:mitochondrial inner membrane"/>
    <property type="evidence" value="ECO:0007669"/>
    <property type="project" value="UniProtKB-SubCell"/>
</dbReference>
<dbReference type="SUPFAM" id="SSF117892">
    <property type="entry name" value="Band 7/SPFH domain"/>
    <property type="match status" value="1"/>
</dbReference>
<dbReference type="InterPro" id="IPR036013">
    <property type="entry name" value="Band_7/SPFH_dom_sf"/>
</dbReference>
<dbReference type="GO" id="GO:0007005">
    <property type="term" value="P:mitochondrion organization"/>
    <property type="evidence" value="ECO:0007669"/>
    <property type="project" value="TreeGrafter"/>
</dbReference>
<sequence length="285" mass="31321">MHRGRQIESAFGGLASLAFGGAALVSVAQSCLYTVDGGERAIIFNRLRGGIQGNVIGEGMHFRVPWVEQPFIFDIRTRPRSISTTTGSKDLQMVNITLRVLFRPRVEALPSIYQKLGKDYDERVFVSIGNEILKAVVAQYNAEELITRREFVSKSIADLLSKRAAEFDLVLDDISITHLNFGREFTQAVENKQVAQQDAERSRFFVLKAEQEKKAAVIRAEGESEAAKLINDALKSGSGIIDLRKIEAAKDIAEALSTSRNVVYIPSSGNVLMSLPNTGGSSQSQ</sequence>
<dbReference type="CDD" id="cd03401">
    <property type="entry name" value="SPFH_prohibitin"/>
    <property type="match status" value="1"/>
</dbReference>
<dbReference type="InterPro" id="IPR001107">
    <property type="entry name" value="Band_7"/>
</dbReference>
<evidence type="ECO:0000256" key="2">
    <source>
        <dbReference type="RuleBase" id="RU366048"/>
    </source>
</evidence>
<evidence type="ECO:0000259" key="3">
    <source>
        <dbReference type="SMART" id="SM00244"/>
    </source>
</evidence>
<dbReference type="Gene3D" id="3.30.479.30">
    <property type="entry name" value="Band 7 domain"/>
    <property type="match status" value="1"/>
</dbReference>
<name>A0A8K0AJL2_ANDGO</name>
<comment type="similarity">
    <text evidence="1 2">Belongs to the prohibitin family.</text>
</comment>
<reference evidence="4" key="1">
    <citation type="submission" date="2019-09" db="EMBL/GenBank/DDBJ databases">
        <title>The Mitochondrial Proteome of the Jakobid, Andalucia godoyi, a Protist With the Most Gene-Rich and Bacteria-Like Mitochondrial Genome.</title>
        <authorList>
            <person name="Gray M.W."/>
            <person name="Burger G."/>
            <person name="Derelle R."/>
            <person name="Klimes V."/>
            <person name="Leger M."/>
            <person name="Sarrasin M."/>
            <person name="Vlcek C."/>
            <person name="Roger A.J."/>
            <person name="Elias M."/>
            <person name="Lang B.F."/>
        </authorList>
    </citation>
    <scope>NUCLEOTIDE SEQUENCE</scope>
    <source>
        <strain evidence="4">And28</strain>
    </source>
</reference>
<dbReference type="OrthoDB" id="275637at2759"/>
<dbReference type="PANTHER" id="PTHR23222">
    <property type="entry name" value="PROHIBITIN"/>
    <property type="match status" value="1"/>
</dbReference>